<dbReference type="Pfam" id="PF03587">
    <property type="entry name" value="EMG1"/>
    <property type="match status" value="1"/>
</dbReference>
<comment type="caution">
    <text evidence="12">The sequence shown here is derived from an EMBL/GenBank/DDBJ whole genome shotgun (WGS) entry which is preliminary data.</text>
</comment>
<evidence type="ECO:0008006" key="14">
    <source>
        <dbReference type="Google" id="ProtNLM"/>
    </source>
</evidence>
<keyword evidence="9" id="KW-0694">RNA-binding</keyword>
<evidence type="ECO:0000256" key="6">
    <source>
        <dbReference type="ARBA" id="ARBA00022679"/>
    </source>
</evidence>
<dbReference type="FunFam" id="3.40.1280.10:FF:000003">
    <property type="entry name" value="Ribosomal RNA small subunit methyltransferase"/>
    <property type="match status" value="1"/>
</dbReference>
<dbReference type="GO" id="GO:0070037">
    <property type="term" value="F:rRNA (pseudouridine) methyltransferase activity"/>
    <property type="evidence" value="ECO:0007669"/>
    <property type="project" value="InterPro"/>
</dbReference>
<evidence type="ECO:0000256" key="5">
    <source>
        <dbReference type="ARBA" id="ARBA00022603"/>
    </source>
</evidence>
<keyword evidence="7" id="KW-0949">S-adenosyl-L-methionine</keyword>
<dbReference type="InterPro" id="IPR029028">
    <property type="entry name" value="Alpha/beta_knot_MTases"/>
</dbReference>
<reference evidence="12" key="1">
    <citation type="submission" date="2022-07" db="EMBL/GenBank/DDBJ databases">
        <title>Genome Sequence of Physisporinus lineatus.</title>
        <authorList>
            <person name="Buettner E."/>
        </authorList>
    </citation>
    <scope>NUCLEOTIDE SEQUENCE</scope>
    <source>
        <strain evidence="12">VT162</strain>
    </source>
</reference>
<gene>
    <name evidence="12" type="ORF">NLI96_g11936</name>
</gene>
<evidence type="ECO:0000256" key="11">
    <source>
        <dbReference type="SAM" id="MobiDB-lite"/>
    </source>
</evidence>
<dbReference type="CDD" id="cd18088">
    <property type="entry name" value="Nep1-like"/>
    <property type="match status" value="1"/>
</dbReference>
<dbReference type="GO" id="GO:0070475">
    <property type="term" value="P:rRNA base methylation"/>
    <property type="evidence" value="ECO:0007669"/>
    <property type="project" value="InterPro"/>
</dbReference>
<sequence length="364" mass="39638">MQTDESVIIPRRRHSGSGSIFIPVPQAPGKSVSSDSDQPPRPKSTPAHERLQPRQNASSDTDADMNQVEDINAQSLEKPATVRSSAIHPTSLMRPTRPLPSAKSRKAATSRPPPVIPMPANPHMLPVQAQTTKNTSAGNPRKLYVILEQACLEAYRVSSGGRSKNAREGDVKYALLNCDDHQGILAKTGRDIADARPDITHQCLLTLLDSPLNKSGHLQVYIHTAKGVLIEVNPHVRIPRTFKRFSGLMESHAVQLLHKLSIRGVNGPEKLLKVIKNPVTDHLPPNTIKLTLSGDAPTIRLSQYLPKLPQTHCIAVFVGAMARGKDDFADGVVDEKISISDYPLSASVACGKVSNILELPMFPR</sequence>
<dbReference type="InterPro" id="IPR029026">
    <property type="entry name" value="tRNA_m1G_MTases_N"/>
</dbReference>
<keyword evidence="8" id="KW-0699">rRNA-binding</keyword>
<feature type="region of interest" description="Disordered" evidence="11">
    <location>
        <begin position="1"/>
        <end position="120"/>
    </location>
</feature>
<keyword evidence="3" id="KW-0690">Ribosome biogenesis</keyword>
<name>A0AAD5UTD1_9APHY</name>
<keyword evidence="5" id="KW-0489">Methyltransferase</keyword>
<dbReference type="PANTHER" id="PTHR12636">
    <property type="entry name" value="NEP1/MRA1"/>
    <property type="match status" value="1"/>
</dbReference>
<dbReference type="PANTHER" id="PTHR12636:SF5">
    <property type="entry name" value="RIBOSOMAL RNA SMALL SUBUNIT METHYLTRANSFERASE NEP1"/>
    <property type="match status" value="1"/>
</dbReference>
<proteinExistence type="inferred from homology"/>
<dbReference type="SUPFAM" id="SSF75217">
    <property type="entry name" value="alpha/beta knot"/>
    <property type="match status" value="1"/>
</dbReference>
<dbReference type="Gene3D" id="3.40.1280.10">
    <property type="match status" value="1"/>
</dbReference>
<dbReference type="GO" id="GO:0032040">
    <property type="term" value="C:small-subunit processome"/>
    <property type="evidence" value="ECO:0007669"/>
    <property type="project" value="TreeGrafter"/>
</dbReference>
<keyword evidence="13" id="KW-1185">Reference proteome</keyword>
<dbReference type="GO" id="GO:0019843">
    <property type="term" value="F:rRNA binding"/>
    <property type="evidence" value="ECO:0007669"/>
    <property type="project" value="UniProtKB-KW"/>
</dbReference>
<evidence type="ECO:0000313" key="12">
    <source>
        <dbReference type="EMBL" id="KAJ3475288.1"/>
    </source>
</evidence>
<evidence type="ECO:0000313" key="13">
    <source>
        <dbReference type="Proteomes" id="UP001212997"/>
    </source>
</evidence>
<comment type="similarity">
    <text evidence="2">Belongs to the class IV-like SAM-binding methyltransferase superfamily. RNA methyltransferase NEP1 family.</text>
</comment>
<dbReference type="Proteomes" id="UP001212997">
    <property type="component" value="Unassembled WGS sequence"/>
</dbReference>
<evidence type="ECO:0000256" key="3">
    <source>
        <dbReference type="ARBA" id="ARBA00022517"/>
    </source>
</evidence>
<dbReference type="InterPro" id="IPR005304">
    <property type="entry name" value="Rbsml_bgen_MeTrfase_EMG1/NEP1"/>
</dbReference>
<keyword evidence="6" id="KW-0808">Transferase</keyword>
<protein>
    <recommendedName>
        <fullName evidence="14">Nep1-domain-containing protein</fullName>
    </recommendedName>
</protein>
<accession>A0AAD5UTD1</accession>
<feature type="compositionally biased region" description="Pro residues" evidence="11">
    <location>
        <begin position="111"/>
        <end position="120"/>
    </location>
</feature>
<keyword evidence="4" id="KW-0698">rRNA processing</keyword>
<evidence type="ECO:0000256" key="2">
    <source>
        <dbReference type="ARBA" id="ARBA00008115"/>
    </source>
</evidence>
<evidence type="ECO:0000256" key="7">
    <source>
        <dbReference type="ARBA" id="ARBA00022691"/>
    </source>
</evidence>
<evidence type="ECO:0000256" key="1">
    <source>
        <dbReference type="ARBA" id="ARBA00004604"/>
    </source>
</evidence>
<evidence type="ECO:0000256" key="9">
    <source>
        <dbReference type="ARBA" id="ARBA00022884"/>
    </source>
</evidence>
<keyword evidence="10" id="KW-0539">Nucleus</keyword>
<evidence type="ECO:0000256" key="4">
    <source>
        <dbReference type="ARBA" id="ARBA00022552"/>
    </source>
</evidence>
<evidence type="ECO:0000256" key="10">
    <source>
        <dbReference type="ARBA" id="ARBA00023242"/>
    </source>
</evidence>
<dbReference type="AlphaFoldDB" id="A0AAD5UTD1"/>
<organism evidence="12 13">
    <name type="scientific">Meripilus lineatus</name>
    <dbReference type="NCBI Taxonomy" id="2056292"/>
    <lineage>
        <taxon>Eukaryota</taxon>
        <taxon>Fungi</taxon>
        <taxon>Dikarya</taxon>
        <taxon>Basidiomycota</taxon>
        <taxon>Agaricomycotina</taxon>
        <taxon>Agaricomycetes</taxon>
        <taxon>Polyporales</taxon>
        <taxon>Meripilaceae</taxon>
        <taxon>Meripilus</taxon>
    </lineage>
</organism>
<evidence type="ECO:0000256" key="8">
    <source>
        <dbReference type="ARBA" id="ARBA00022730"/>
    </source>
</evidence>
<comment type="subcellular location">
    <subcellularLocation>
        <location evidence="1">Nucleus</location>
        <location evidence="1">Nucleolus</location>
    </subcellularLocation>
</comment>
<dbReference type="EMBL" id="JANAWD010000883">
    <property type="protein sequence ID" value="KAJ3475288.1"/>
    <property type="molecule type" value="Genomic_DNA"/>
</dbReference>